<dbReference type="Proteomes" id="UP000001963">
    <property type="component" value="Chromosome"/>
</dbReference>
<evidence type="ECO:0000313" key="2">
    <source>
        <dbReference type="Proteomes" id="UP000001963"/>
    </source>
</evidence>
<proteinExistence type="predicted"/>
<organism evidence="1 2">
    <name type="scientific">Granulibacter bethesdensis (strain ATCC BAA-1260 / CGDNIH1)</name>
    <dbReference type="NCBI Taxonomy" id="391165"/>
    <lineage>
        <taxon>Bacteria</taxon>
        <taxon>Pseudomonadati</taxon>
        <taxon>Pseudomonadota</taxon>
        <taxon>Alphaproteobacteria</taxon>
        <taxon>Acetobacterales</taxon>
        <taxon>Acetobacteraceae</taxon>
        <taxon>Granulibacter</taxon>
    </lineage>
</organism>
<sequence length="53" mass="6522">MEIYFHHSIIEKYKGKNYAYTKNYSENNDYFNLFYNRNHFICMGLSLWANMAI</sequence>
<name>A0A286M2W0_GRABC</name>
<dbReference type="AlphaFoldDB" id="A0A286M2W0"/>
<accession>A0A286M2W0</accession>
<dbReference type="EMBL" id="CP000394">
    <property type="protein sequence ID" value="ASV62359.1"/>
    <property type="molecule type" value="Genomic_DNA"/>
</dbReference>
<keyword evidence="2" id="KW-1185">Reference proteome</keyword>
<gene>
    <name evidence="1" type="ordered locus">GbCGDNIH1_7022</name>
</gene>
<dbReference type="KEGG" id="gbe:GbCGDNIH1_7022"/>
<evidence type="ECO:0000313" key="1">
    <source>
        <dbReference type="EMBL" id="ASV62359.1"/>
    </source>
</evidence>
<reference evidence="1 2" key="1">
    <citation type="journal article" date="2007" name="J. Bacteriol.">
        <title>Genome sequence analysis of the emerging human pathogenic acetic acid bacterium Granulibacter bethesdensis.</title>
        <authorList>
            <person name="Greenberg D.E."/>
            <person name="Porcella S.F."/>
            <person name="Zelazny A.M."/>
            <person name="Virtaneva K."/>
            <person name="Sturdevant D.E."/>
            <person name="Kupko J.J.III."/>
            <person name="Barbian K.D."/>
            <person name="Babar A."/>
            <person name="Dorward D.W."/>
            <person name="Holland S.M."/>
        </authorList>
    </citation>
    <scope>NUCLEOTIDE SEQUENCE [LARGE SCALE GENOMIC DNA]</scope>
    <source>
        <strain evidence="2">ATCC BAA-1260 / CGDNIH1</strain>
    </source>
</reference>
<protein>
    <submittedName>
        <fullName evidence="1">Uncharacterized protein</fullName>
    </submittedName>
</protein>